<dbReference type="AlphaFoldDB" id="A0AAN9GCH0"/>
<protein>
    <submittedName>
        <fullName evidence="2">Uncharacterized protein</fullName>
    </submittedName>
</protein>
<dbReference type="PANTHER" id="PTHR46270">
    <property type="entry name" value="ARMADILLO-TYPE FOLD-RELATED"/>
    <property type="match status" value="1"/>
</dbReference>
<feature type="region of interest" description="Disordered" evidence="1">
    <location>
        <begin position="1"/>
        <end position="22"/>
    </location>
</feature>
<proteinExistence type="predicted"/>
<dbReference type="EMBL" id="JBAMIC010000008">
    <property type="protein sequence ID" value="KAK7103172.1"/>
    <property type="molecule type" value="Genomic_DNA"/>
</dbReference>
<dbReference type="Gene3D" id="1.25.10.10">
    <property type="entry name" value="Leucine-rich Repeat Variant"/>
    <property type="match status" value="2"/>
</dbReference>
<dbReference type="Proteomes" id="UP001374579">
    <property type="component" value="Unassembled WGS sequence"/>
</dbReference>
<evidence type="ECO:0000313" key="2">
    <source>
        <dbReference type="EMBL" id="KAK7103172.1"/>
    </source>
</evidence>
<accession>A0AAN9GCH0</accession>
<keyword evidence="3" id="KW-1185">Reference proteome</keyword>
<evidence type="ECO:0000256" key="1">
    <source>
        <dbReference type="SAM" id="MobiDB-lite"/>
    </source>
</evidence>
<evidence type="ECO:0000313" key="3">
    <source>
        <dbReference type="Proteomes" id="UP001374579"/>
    </source>
</evidence>
<organism evidence="2 3">
    <name type="scientific">Littorina saxatilis</name>
    <dbReference type="NCBI Taxonomy" id="31220"/>
    <lineage>
        <taxon>Eukaryota</taxon>
        <taxon>Metazoa</taxon>
        <taxon>Spiralia</taxon>
        <taxon>Lophotrochozoa</taxon>
        <taxon>Mollusca</taxon>
        <taxon>Gastropoda</taxon>
        <taxon>Caenogastropoda</taxon>
        <taxon>Littorinimorpha</taxon>
        <taxon>Littorinoidea</taxon>
        <taxon>Littorinidae</taxon>
        <taxon>Littorina</taxon>
    </lineage>
</organism>
<sequence length="530" mass="59595">MATAPVDQNVRDDSSPASEKCQLSPEDKQTILRLYQQWPQLWSDFRTVIDFTDLADKPNQTSYALIHTCLLKVYASHERVYSDDERVKSFGLFCSVTGFVEVTVTLYRQVMTGMNLSYLTDMSFTDTGKQDSGAILQTLRSCFLNFCVKSEAFSLRLAQAGYLDDALEDLKHIQHMSADALETNGVYFNSAGTIHNVCMHPASLAVVKRMDMVQHIAPFAAKKGGRQMVPAIAYMIMSFIVPDDQLDLLRIDTNTLQYLLDKVKRAVDSHRPDDKGWNTDALLVVFSDLSRCPFNKRIFVAQGAMEVLKLVLKTADRTDKEKRAAVDTVIQLADDPHNLHIIQLDRDLSQNLDNLEATASQEIRDAVSKLLPMIRRPCRSEEDSEYERSFPNLSDLLSDESNVLIILEMGEVEYVMDQLTHFSAEGGTSNGTCLKVLQALTELSCKDEACRREILARGALDKLTHILHNGEKDERTQAARILLELTFSEENREIIKSRLELLNVLSEAAVATDNEDLAETAMIIVQALNQ</sequence>
<dbReference type="PANTHER" id="PTHR46270:SF2">
    <property type="entry name" value="TIR DOMAIN-CONTAINING PROTEIN"/>
    <property type="match status" value="1"/>
</dbReference>
<name>A0AAN9GCH0_9CAEN</name>
<dbReference type="InterPro" id="IPR016024">
    <property type="entry name" value="ARM-type_fold"/>
</dbReference>
<gene>
    <name evidence="2" type="ORF">V1264_018132</name>
</gene>
<reference evidence="2 3" key="1">
    <citation type="submission" date="2024-02" db="EMBL/GenBank/DDBJ databases">
        <title>Chromosome-scale genome assembly of the rough periwinkle Littorina saxatilis.</title>
        <authorList>
            <person name="De Jode A."/>
            <person name="Faria R."/>
            <person name="Formenti G."/>
            <person name="Sims Y."/>
            <person name="Smith T.P."/>
            <person name="Tracey A."/>
            <person name="Wood J.M.D."/>
            <person name="Zagrodzka Z.B."/>
            <person name="Johannesson K."/>
            <person name="Butlin R.K."/>
            <person name="Leder E.H."/>
        </authorList>
    </citation>
    <scope>NUCLEOTIDE SEQUENCE [LARGE SCALE GENOMIC DNA]</scope>
    <source>
        <strain evidence="2">Snail1</strain>
        <tissue evidence="2">Muscle</tissue>
    </source>
</reference>
<dbReference type="InterPro" id="IPR011989">
    <property type="entry name" value="ARM-like"/>
</dbReference>
<dbReference type="SUPFAM" id="SSF48371">
    <property type="entry name" value="ARM repeat"/>
    <property type="match status" value="1"/>
</dbReference>
<comment type="caution">
    <text evidence="2">The sequence shown here is derived from an EMBL/GenBank/DDBJ whole genome shotgun (WGS) entry which is preliminary data.</text>
</comment>